<protein>
    <submittedName>
        <fullName evidence="1">Uncharacterized protein</fullName>
    </submittedName>
</protein>
<organism evidence="1 2">
    <name type="scientific">Phaseolus angularis</name>
    <name type="common">Azuki bean</name>
    <name type="synonym">Vigna angularis</name>
    <dbReference type="NCBI Taxonomy" id="3914"/>
    <lineage>
        <taxon>Eukaryota</taxon>
        <taxon>Viridiplantae</taxon>
        <taxon>Streptophyta</taxon>
        <taxon>Embryophyta</taxon>
        <taxon>Tracheophyta</taxon>
        <taxon>Spermatophyta</taxon>
        <taxon>Magnoliopsida</taxon>
        <taxon>eudicotyledons</taxon>
        <taxon>Gunneridae</taxon>
        <taxon>Pentapetalae</taxon>
        <taxon>rosids</taxon>
        <taxon>fabids</taxon>
        <taxon>Fabales</taxon>
        <taxon>Fabaceae</taxon>
        <taxon>Papilionoideae</taxon>
        <taxon>50 kb inversion clade</taxon>
        <taxon>NPAAA clade</taxon>
        <taxon>indigoferoid/millettioid clade</taxon>
        <taxon>Phaseoleae</taxon>
        <taxon>Vigna</taxon>
    </lineage>
</organism>
<proteinExistence type="predicted"/>
<dbReference type="Gramene" id="KOM47222">
    <property type="protein sequence ID" value="KOM47222"/>
    <property type="gene ID" value="LR48_Vigan07g092600"/>
</dbReference>
<reference evidence="2" key="1">
    <citation type="journal article" date="2015" name="Proc. Natl. Acad. Sci. U.S.A.">
        <title>Genome sequencing of adzuki bean (Vigna angularis) provides insight into high starch and low fat accumulation and domestication.</title>
        <authorList>
            <person name="Yang K."/>
            <person name="Tian Z."/>
            <person name="Chen C."/>
            <person name="Luo L."/>
            <person name="Zhao B."/>
            <person name="Wang Z."/>
            <person name="Yu L."/>
            <person name="Li Y."/>
            <person name="Sun Y."/>
            <person name="Li W."/>
            <person name="Chen Y."/>
            <person name="Li Y."/>
            <person name="Zhang Y."/>
            <person name="Ai D."/>
            <person name="Zhao J."/>
            <person name="Shang C."/>
            <person name="Ma Y."/>
            <person name="Wu B."/>
            <person name="Wang M."/>
            <person name="Gao L."/>
            <person name="Sun D."/>
            <person name="Zhang P."/>
            <person name="Guo F."/>
            <person name="Wang W."/>
            <person name="Li Y."/>
            <person name="Wang J."/>
            <person name="Varshney R.K."/>
            <person name="Wang J."/>
            <person name="Ling H.Q."/>
            <person name="Wan P."/>
        </authorList>
    </citation>
    <scope>NUCLEOTIDE SEQUENCE</scope>
    <source>
        <strain evidence="2">cv. Jingnong 6</strain>
    </source>
</reference>
<dbReference type="Proteomes" id="UP000053144">
    <property type="component" value="Chromosome 7"/>
</dbReference>
<dbReference type="EMBL" id="CM003377">
    <property type="protein sequence ID" value="KOM47222.1"/>
    <property type="molecule type" value="Genomic_DNA"/>
</dbReference>
<sequence>MYNENNKQVNYKNKNDGEEDLIPFVCAMVTLKVKQQRSKDPIWRRRRQQSSSVEGSTVATVKVGVDASRAEGFGKDELPLGRERAHGGHATLAVAPATTISVDDGLTEQ</sequence>
<dbReference type="AlphaFoldDB" id="A0A0L9UXB8"/>
<evidence type="ECO:0000313" key="1">
    <source>
        <dbReference type="EMBL" id="KOM47222.1"/>
    </source>
</evidence>
<evidence type="ECO:0000313" key="2">
    <source>
        <dbReference type="Proteomes" id="UP000053144"/>
    </source>
</evidence>
<name>A0A0L9UXB8_PHAAN</name>
<accession>A0A0L9UXB8</accession>
<gene>
    <name evidence="1" type="ORF">LR48_Vigan07g092600</name>
</gene>